<protein>
    <submittedName>
        <fullName evidence="1">Uncharacterized protein</fullName>
    </submittedName>
</protein>
<dbReference type="RefSeq" id="WP_158662910.1">
    <property type="nucleotide sequence ID" value="NZ_CP026924.1"/>
</dbReference>
<evidence type="ECO:0000313" key="2">
    <source>
        <dbReference type="Proteomes" id="UP000237717"/>
    </source>
</evidence>
<reference evidence="1 2" key="1">
    <citation type="submission" date="2018-02" db="EMBL/GenBank/DDBJ databases">
        <title>Complete genome sequence of Agrobacterium tumefaciens 1D1609.</title>
        <authorList>
            <person name="Cho S.-T."/>
            <person name="Haryono M."/>
            <person name="Chang H.-H."/>
            <person name="Santos M.N."/>
            <person name="Lai E.-M."/>
            <person name="Kuo C.-H."/>
        </authorList>
    </citation>
    <scope>NUCLEOTIDE SEQUENCE [LARGE SCALE GENOMIC DNA]</scope>
    <source>
        <strain evidence="1 2">1D1609</strain>
    </source>
</reference>
<accession>A0A2L2LC03</accession>
<dbReference type="EMBL" id="CP026924">
    <property type="protein sequence ID" value="AVH41872.1"/>
    <property type="molecule type" value="Genomic_DNA"/>
</dbReference>
<organism evidence="1 2">
    <name type="scientific">Agrobacterium tumefaciens</name>
    <dbReference type="NCBI Taxonomy" id="358"/>
    <lineage>
        <taxon>Bacteria</taxon>
        <taxon>Pseudomonadati</taxon>
        <taxon>Pseudomonadota</taxon>
        <taxon>Alphaproteobacteria</taxon>
        <taxon>Hyphomicrobiales</taxon>
        <taxon>Rhizobiaceae</taxon>
        <taxon>Rhizobium/Agrobacterium group</taxon>
        <taxon>Agrobacterium</taxon>
        <taxon>Agrobacterium tumefaciens complex</taxon>
    </lineage>
</organism>
<name>A0A2L2LC03_AGRTU</name>
<dbReference type="Proteomes" id="UP000237717">
    <property type="component" value="Chromosome I"/>
</dbReference>
<proteinExistence type="predicted"/>
<evidence type="ECO:0000313" key="1">
    <source>
        <dbReference type="EMBL" id="AVH41872.1"/>
    </source>
</evidence>
<sequence length="54" mass="6459">MNSVETHLKRYPKSRPSKIAELAKRDETTNKLRREINARLPWWKRLTRALGGQR</sequence>
<dbReference type="AlphaFoldDB" id="A0A2L2LC03"/>
<gene>
    <name evidence="1" type="ORF">At1D1609_18180</name>
</gene>